<dbReference type="AlphaFoldDB" id="A0A3N1NV58"/>
<dbReference type="InterPro" id="IPR029044">
    <property type="entry name" value="Nucleotide-diphossugar_trans"/>
</dbReference>
<dbReference type="PANTHER" id="PTHR12526">
    <property type="entry name" value="GLYCOSYLTRANSFERASE"/>
    <property type="match status" value="1"/>
</dbReference>
<dbReference type="EMBL" id="RJUK01000001">
    <property type="protein sequence ID" value="ROQ20043.1"/>
    <property type="molecule type" value="Genomic_DNA"/>
</dbReference>
<proteinExistence type="predicted"/>
<dbReference type="RefSeq" id="WP_123637291.1">
    <property type="nucleotide sequence ID" value="NZ_RJUK01000001.1"/>
</dbReference>
<keyword evidence="2" id="KW-1185">Reference proteome</keyword>
<evidence type="ECO:0000313" key="2">
    <source>
        <dbReference type="Proteomes" id="UP000273643"/>
    </source>
</evidence>
<dbReference type="GO" id="GO:0016740">
    <property type="term" value="F:transferase activity"/>
    <property type="evidence" value="ECO:0007669"/>
    <property type="project" value="UniProtKB-KW"/>
</dbReference>
<gene>
    <name evidence="1" type="ORF">EDC38_0636</name>
</gene>
<dbReference type="Pfam" id="PF13692">
    <property type="entry name" value="Glyco_trans_1_4"/>
    <property type="match status" value="1"/>
</dbReference>
<dbReference type="OrthoDB" id="9801609at2"/>
<comment type="caution">
    <text evidence="1">The sequence shown here is derived from an EMBL/GenBank/DDBJ whole genome shotgun (WGS) entry which is preliminary data.</text>
</comment>
<reference evidence="1 2" key="1">
    <citation type="submission" date="2018-11" db="EMBL/GenBank/DDBJ databases">
        <title>Genomic Encyclopedia of Type Strains, Phase IV (KMG-IV): sequencing the most valuable type-strain genomes for metagenomic binning, comparative biology and taxonomic classification.</title>
        <authorList>
            <person name="Goeker M."/>
        </authorList>
    </citation>
    <scope>NUCLEOTIDE SEQUENCE [LARGE SCALE GENOMIC DNA]</scope>
    <source>
        <strain evidence="1 2">DSM 16974</strain>
    </source>
</reference>
<name>A0A3N1NV58_9GAMM</name>
<sequence>MNLVERANKSLRSGRIDEARVLYAEAVQAYPEIAATLQYNMRSSGMVAKYRFDDQVLSNLTASSYVYEDSMVRHYLKWLESLEFCSHEDFCTRYESNERKTLKVLVGTLYSGENEIEECKRSVKRQSYPAVLMDHVVIEYLPKKEAMDTLYRTFLDSEYDVLVKLDADMVLVDREFVDKVVRLFKHNDSVSLLQCSLTDFYSGGEMQGINVYDKDMIWETSSQDNLFTDKTKTPKRNRKIEWSKFTRSVFHSPNPSGFQAFHFGVHRAIKVREAALAGSVDRAEEQLMYIERTFRHYEVRKDIRLLYSVLGAELAMHGHFDVEHLNYTDPHLETFFVNEIEAFGRQKLELRLRLLRVADTPFVSLNDIRRNRDGVGASFDVATVLLIVPHAGIYGGINRFLEIGKSLSEKGILATVGVRSLDKDSVEYKKMRDSFPEVNVSLLDECVGAEWDLAVCGDFSSGVLLALGEVKAKVTAAYLLNGWQHRERNIKQIELVKPDVIFANSSYAERCYEDLCPTPAQGAVDFSLFNSSGRVQRRHSDPLKIVVPGGRLKPRKRVKDAVKAVNNLVRMGCSVELHVFNAENASIDCLAKTKVWVALNREEVAKLMKSSHVVLCPEEDAGWNNPAAEALACGIPLVCTQAGTTDFAEHGVTAFVVPARDVDAITSSLKYIYDHPERSYEMAHEGVSRVRQFTWSSVTEKILHAVEKCRPADAKKIDEKRMRFLKKIRKTFDSLV</sequence>
<keyword evidence="1" id="KW-0808">Transferase</keyword>
<evidence type="ECO:0000313" key="1">
    <source>
        <dbReference type="EMBL" id="ROQ20043.1"/>
    </source>
</evidence>
<dbReference type="SUPFAM" id="SSF53756">
    <property type="entry name" value="UDP-Glycosyltransferase/glycogen phosphorylase"/>
    <property type="match status" value="1"/>
</dbReference>
<organism evidence="1 2">
    <name type="scientific">Marinimicrobium koreense</name>
    <dbReference type="NCBI Taxonomy" id="306545"/>
    <lineage>
        <taxon>Bacteria</taxon>
        <taxon>Pseudomonadati</taxon>
        <taxon>Pseudomonadota</taxon>
        <taxon>Gammaproteobacteria</taxon>
        <taxon>Cellvibrionales</taxon>
        <taxon>Cellvibrionaceae</taxon>
        <taxon>Marinimicrobium</taxon>
    </lineage>
</organism>
<accession>A0A3N1NV58</accession>
<dbReference type="SUPFAM" id="SSF53448">
    <property type="entry name" value="Nucleotide-diphospho-sugar transferases"/>
    <property type="match status" value="1"/>
</dbReference>
<dbReference type="CDD" id="cd03801">
    <property type="entry name" value="GT4_PimA-like"/>
    <property type="match status" value="1"/>
</dbReference>
<dbReference type="Gene3D" id="3.40.50.2000">
    <property type="entry name" value="Glycogen Phosphorylase B"/>
    <property type="match status" value="1"/>
</dbReference>
<protein>
    <submittedName>
        <fullName evidence="1">Glycosyl transferase family 1</fullName>
    </submittedName>
</protein>
<dbReference type="Proteomes" id="UP000273643">
    <property type="component" value="Unassembled WGS sequence"/>
</dbReference>